<proteinExistence type="inferred from homology"/>
<dbReference type="Pfam" id="PF00534">
    <property type="entry name" value="Glycos_transf_1"/>
    <property type="match status" value="1"/>
</dbReference>
<evidence type="ECO:0000313" key="5">
    <source>
        <dbReference type="Proteomes" id="UP001197974"/>
    </source>
</evidence>
<dbReference type="EMBL" id="CP129013">
    <property type="protein sequence ID" value="WLR42996.1"/>
    <property type="molecule type" value="Genomic_DNA"/>
</dbReference>
<dbReference type="RefSeq" id="WP_226538812.1">
    <property type="nucleotide sequence ID" value="NZ_CP129013.1"/>
</dbReference>
<dbReference type="Pfam" id="PF13439">
    <property type="entry name" value="Glyco_transf_4"/>
    <property type="match status" value="1"/>
</dbReference>
<name>A0ABY9JUA4_9BACI</name>
<comment type="similarity">
    <text evidence="1">Belongs to the glycosyltransferase group 1 family. Glycosyltransferase 4 subfamily.</text>
</comment>
<dbReference type="EC" id="2.4.-.-" evidence="4"/>
<protein>
    <submittedName>
        <fullName evidence="4">Glycosyltransferase family 4 protein</fullName>
        <ecNumber evidence="4">2.4.-.-</ecNumber>
    </submittedName>
</protein>
<evidence type="ECO:0000259" key="3">
    <source>
        <dbReference type="Pfam" id="PF13439"/>
    </source>
</evidence>
<evidence type="ECO:0000313" key="4">
    <source>
        <dbReference type="EMBL" id="WLR42996.1"/>
    </source>
</evidence>
<reference evidence="4 5" key="1">
    <citation type="submission" date="2023-06" db="EMBL/GenBank/DDBJ databases">
        <title>Five Gram-positive bacteria isolated from mangrove sediments in Shenzhen, Guangdong, China.</title>
        <authorList>
            <person name="Yu S."/>
            <person name="Zheng W."/>
            <person name="Huang Y."/>
        </authorList>
    </citation>
    <scope>NUCLEOTIDE SEQUENCE [LARGE SCALE GENOMIC DNA]</scope>
    <source>
        <strain evidence="4 5">SaN35-3</strain>
    </source>
</reference>
<dbReference type="Proteomes" id="UP001197974">
    <property type="component" value="Chromosome"/>
</dbReference>
<keyword evidence="4" id="KW-0328">Glycosyltransferase</keyword>
<feature type="domain" description="Glycosyltransferase subfamily 4-like N-terminal" evidence="3">
    <location>
        <begin position="67"/>
        <end position="165"/>
    </location>
</feature>
<gene>
    <name evidence="4" type="ORF">LC087_01890</name>
</gene>
<keyword evidence="5" id="KW-1185">Reference proteome</keyword>
<dbReference type="InterPro" id="IPR001296">
    <property type="entry name" value="Glyco_trans_1"/>
</dbReference>
<dbReference type="CDD" id="cd03801">
    <property type="entry name" value="GT4_PimA-like"/>
    <property type="match status" value="1"/>
</dbReference>
<feature type="domain" description="Glycosyl transferase family 1" evidence="2">
    <location>
        <begin position="189"/>
        <end position="355"/>
    </location>
</feature>
<keyword evidence="4" id="KW-0808">Transferase</keyword>
<dbReference type="Gene3D" id="3.40.50.2000">
    <property type="entry name" value="Glycogen Phosphorylase B"/>
    <property type="match status" value="2"/>
</dbReference>
<accession>A0ABY9JUA4</accession>
<evidence type="ECO:0000256" key="1">
    <source>
        <dbReference type="ARBA" id="ARBA00009481"/>
    </source>
</evidence>
<organism evidence="4 5">
    <name type="scientific">Bacillus carboniphilus</name>
    <dbReference type="NCBI Taxonomy" id="86663"/>
    <lineage>
        <taxon>Bacteria</taxon>
        <taxon>Bacillati</taxon>
        <taxon>Bacillota</taxon>
        <taxon>Bacilli</taxon>
        <taxon>Bacillales</taxon>
        <taxon>Bacillaceae</taxon>
        <taxon>Bacillus</taxon>
    </lineage>
</organism>
<evidence type="ECO:0000259" key="2">
    <source>
        <dbReference type="Pfam" id="PF00534"/>
    </source>
</evidence>
<dbReference type="PANTHER" id="PTHR12526">
    <property type="entry name" value="GLYCOSYLTRANSFERASE"/>
    <property type="match status" value="1"/>
</dbReference>
<dbReference type="GO" id="GO:0016757">
    <property type="term" value="F:glycosyltransferase activity"/>
    <property type="evidence" value="ECO:0007669"/>
    <property type="project" value="UniProtKB-KW"/>
</dbReference>
<dbReference type="InterPro" id="IPR028098">
    <property type="entry name" value="Glyco_trans_4-like_N"/>
</dbReference>
<dbReference type="PANTHER" id="PTHR12526:SF638">
    <property type="entry name" value="SPORE COAT PROTEIN SA"/>
    <property type="match status" value="1"/>
</dbReference>
<dbReference type="SUPFAM" id="SSF53756">
    <property type="entry name" value="UDP-Glycosyltransferase/glycogen phosphorylase"/>
    <property type="match status" value="1"/>
</dbReference>
<sequence>MDIAFICTEKLPSPAVKGGAIQMMIDGVTPFISSLYPLTIFSITDSSLPKREDDGLVKYIRFPRSTYIQDVSQEIGKHHFDIIHVFNRPKQVKLYKAASPNSRIVLSLHNEMFAEEKLTDEEALTCLNSTHAITTVSHFIKNTVLKRFPSAVKQLHVVYSGVDINQYPPIWSPIGKKIRKVCREKFDLVNKKVILFIGRLSKTKGPHKLIEAIPHIIDEHPDAVLVIVGGKWFSDNRPNNYVHFLYECASSLDDYVRFVKFIPPNKIPNIFLMGDVFVCSSQWNEPLARVHYEALAAGVPIITTDRGGNGEVIENEVNGLLIKDYKNPLEFARVINWILDQPQFGYHIANNGRKMIEERFQFSHVSERLLHVYEYVHKL</sequence>